<dbReference type="SUPFAM" id="SSF55729">
    <property type="entry name" value="Acyl-CoA N-acyltransferases (Nat)"/>
    <property type="match status" value="1"/>
</dbReference>
<reference evidence="2 3" key="1">
    <citation type="submission" date="2022-01" db="EMBL/GenBank/DDBJ databases">
        <title>Octadecabacter sp. nov., isolated from a marine alga.</title>
        <authorList>
            <person name="Jin M.S."/>
            <person name="Kim H.M."/>
            <person name="Han D.M."/>
            <person name="Jung J.J."/>
            <person name="Jeon C.O."/>
        </authorList>
    </citation>
    <scope>NUCLEOTIDE SEQUENCE [LARGE SCALE GENOMIC DNA]</scope>
    <source>
        <strain evidence="2 3">G9-8</strain>
    </source>
</reference>
<dbReference type="Proteomes" id="UP001200557">
    <property type="component" value="Unassembled WGS sequence"/>
</dbReference>
<dbReference type="RefSeq" id="WP_235225712.1">
    <property type="nucleotide sequence ID" value="NZ_JAKGAQ010000002.1"/>
</dbReference>
<gene>
    <name evidence="2" type="ORF">L0664_10285</name>
</gene>
<sequence length="266" mass="29432">MTLRSLTMRSELFTLSGLSHLTQHEDTQGPYLVQSTPTEPHYWVGNQLILPDTSRTPAETFALFEAHFPNANHRAAVWDIPGLDPAPLLDGIAALGCDGESVDALLLGGPLRDADVPDGIVLRPFDGPDDWAKALDLQLDITREEGNDAEYYQSYLERRNAGRRVQISKGLGQWFGAFDGDVLVTQMGMFHNETIARYQSVETRLTHRRRGICSALLRHAALWALGRAPDAQVVIVAEADSDAGRLYRQMGFKHAETIFGVMKGGY</sequence>
<dbReference type="PROSITE" id="PS51186">
    <property type="entry name" value="GNAT"/>
    <property type="match status" value="1"/>
</dbReference>
<evidence type="ECO:0000313" key="3">
    <source>
        <dbReference type="Proteomes" id="UP001200557"/>
    </source>
</evidence>
<name>A0ABS9CW33_9RHOB</name>
<dbReference type="GO" id="GO:0016746">
    <property type="term" value="F:acyltransferase activity"/>
    <property type="evidence" value="ECO:0007669"/>
    <property type="project" value="UniProtKB-KW"/>
</dbReference>
<dbReference type="InterPro" id="IPR000182">
    <property type="entry name" value="GNAT_dom"/>
</dbReference>
<dbReference type="InterPro" id="IPR016181">
    <property type="entry name" value="Acyl_CoA_acyltransferase"/>
</dbReference>
<proteinExistence type="predicted"/>
<accession>A0ABS9CW33</accession>
<dbReference type="EC" id="2.3.1.-" evidence="2"/>
<protein>
    <submittedName>
        <fullName evidence="2">GNAT family N-acetyltransferase</fullName>
        <ecNumber evidence="2">2.3.1.-</ecNumber>
    </submittedName>
</protein>
<dbReference type="EMBL" id="JAKGAQ010000002">
    <property type="protein sequence ID" value="MCF2871450.1"/>
    <property type="molecule type" value="Genomic_DNA"/>
</dbReference>
<keyword evidence="2" id="KW-0808">Transferase</keyword>
<feature type="domain" description="N-acetyltransferase" evidence="1">
    <location>
        <begin position="120"/>
        <end position="266"/>
    </location>
</feature>
<comment type="caution">
    <text evidence="2">The sequence shown here is derived from an EMBL/GenBank/DDBJ whole genome shotgun (WGS) entry which is preliminary data.</text>
</comment>
<keyword evidence="3" id="KW-1185">Reference proteome</keyword>
<keyword evidence="2" id="KW-0012">Acyltransferase</keyword>
<dbReference type="Pfam" id="PF13508">
    <property type="entry name" value="Acetyltransf_7"/>
    <property type="match status" value="1"/>
</dbReference>
<organism evidence="2 3">
    <name type="scientific">Octadecabacter dasysiphoniae</name>
    <dbReference type="NCBI Taxonomy" id="2909341"/>
    <lineage>
        <taxon>Bacteria</taxon>
        <taxon>Pseudomonadati</taxon>
        <taxon>Pseudomonadota</taxon>
        <taxon>Alphaproteobacteria</taxon>
        <taxon>Rhodobacterales</taxon>
        <taxon>Roseobacteraceae</taxon>
        <taxon>Octadecabacter</taxon>
    </lineage>
</organism>
<evidence type="ECO:0000313" key="2">
    <source>
        <dbReference type="EMBL" id="MCF2871450.1"/>
    </source>
</evidence>
<dbReference type="Gene3D" id="3.40.630.30">
    <property type="match status" value="1"/>
</dbReference>
<evidence type="ECO:0000259" key="1">
    <source>
        <dbReference type="PROSITE" id="PS51186"/>
    </source>
</evidence>